<dbReference type="Proteomes" id="UP000254454">
    <property type="component" value="Unassembled WGS sequence"/>
</dbReference>
<organism evidence="3 4">
    <name type="scientific">Escherichia marmotae</name>
    <dbReference type="NCBI Taxonomy" id="1499973"/>
    <lineage>
        <taxon>Bacteria</taxon>
        <taxon>Pseudomonadati</taxon>
        <taxon>Pseudomonadota</taxon>
        <taxon>Gammaproteobacteria</taxon>
        <taxon>Enterobacterales</taxon>
        <taxon>Enterobacteriaceae</taxon>
        <taxon>Escherichia</taxon>
    </lineage>
</organism>
<keyword evidence="1" id="KW-0732">Signal</keyword>
<dbReference type="PANTHER" id="PTHR33420">
    <property type="entry name" value="FIMBRIAL SUBUNIT ELFA-RELATED"/>
    <property type="match status" value="1"/>
</dbReference>
<feature type="domain" description="Fimbrial-type adhesion" evidence="2">
    <location>
        <begin position="35"/>
        <end position="168"/>
    </location>
</feature>
<protein>
    <recommendedName>
        <fullName evidence="2">Fimbrial-type adhesion domain-containing protein</fullName>
    </recommendedName>
</protein>
<dbReference type="RefSeq" id="WP_061091078.1">
    <property type="nucleotide sequence ID" value="NZ_CP072689.1"/>
</dbReference>
<dbReference type="InterPro" id="IPR050263">
    <property type="entry name" value="Bact_Fimbrial_Adh_Pro"/>
</dbReference>
<feature type="chain" id="PRO_5016794513" description="Fimbrial-type adhesion domain-containing protein" evidence="1">
    <location>
        <begin position="26"/>
        <end position="168"/>
    </location>
</feature>
<accession>A0A370V8L5</accession>
<sequence length="168" mass="17790">MRRRSSAPLSLSLSALMLLSASVYAGNKSVKMTLRIAVDAPPPCTVTGGTVNFNDVLTTKIDGTNYTQTVGYSLNCDKRIANALKMQLQGTVVTINGESVLKTNVDGLGIRVRTVNEHTLLEPGSTSWFHFNFSGSGPAMEATPVKNSATTLSSGDFTAGATLVVDYQ</sequence>
<dbReference type="Gene3D" id="2.60.40.1090">
    <property type="entry name" value="Fimbrial-type adhesion domain"/>
    <property type="match status" value="1"/>
</dbReference>
<evidence type="ECO:0000313" key="4">
    <source>
        <dbReference type="Proteomes" id="UP000254454"/>
    </source>
</evidence>
<dbReference type="InterPro" id="IPR000259">
    <property type="entry name" value="Adhesion_dom_fimbrial"/>
</dbReference>
<dbReference type="PANTHER" id="PTHR33420:SF34">
    <property type="entry name" value="MINOR FIMBRIAL SUBUNIT"/>
    <property type="match status" value="1"/>
</dbReference>
<name>A0A370V8L5_9ESCH</name>
<dbReference type="SUPFAM" id="SSF49401">
    <property type="entry name" value="Bacterial adhesins"/>
    <property type="match status" value="1"/>
</dbReference>
<reference evidence="3 4" key="1">
    <citation type="submission" date="2018-06" db="EMBL/GenBank/DDBJ databases">
        <title>Recombination Drives Gene Content and Phenotype Evolution in Wild Type E. coli Strains.</title>
        <authorList>
            <person name="Field C.M."/>
            <person name="Silander O.K."/>
            <person name="Van Nimwegen E."/>
        </authorList>
    </citation>
    <scope>NUCLEOTIDE SEQUENCE [LARGE SCALE GENOMIC DNA]</scope>
    <source>
        <strain evidence="3 4">SC344</strain>
    </source>
</reference>
<dbReference type="Pfam" id="PF00419">
    <property type="entry name" value="Fimbrial"/>
    <property type="match status" value="1"/>
</dbReference>
<dbReference type="EMBL" id="QONO01000082">
    <property type="protein sequence ID" value="RDR27708.1"/>
    <property type="molecule type" value="Genomic_DNA"/>
</dbReference>
<evidence type="ECO:0000256" key="1">
    <source>
        <dbReference type="SAM" id="SignalP"/>
    </source>
</evidence>
<dbReference type="GO" id="GO:0009289">
    <property type="term" value="C:pilus"/>
    <property type="evidence" value="ECO:0007669"/>
    <property type="project" value="InterPro"/>
</dbReference>
<dbReference type="InterPro" id="IPR036937">
    <property type="entry name" value="Adhesion_dom_fimbrial_sf"/>
</dbReference>
<dbReference type="GeneID" id="86948082"/>
<feature type="signal peptide" evidence="1">
    <location>
        <begin position="1"/>
        <end position="25"/>
    </location>
</feature>
<gene>
    <name evidence="3" type="ORF">C4A13_04122</name>
</gene>
<proteinExistence type="predicted"/>
<dbReference type="GO" id="GO:0043709">
    <property type="term" value="P:cell adhesion involved in single-species biofilm formation"/>
    <property type="evidence" value="ECO:0007669"/>
    <property type="project" value="TreeGrafter"/>
</dbReference>
<evidence type="ECO:0000259" key="2">
    <source>
        <dbReference type="Pfam" id="PF00419"/>
    </source>
</evidence>
<comment type="caution">
    <text evidence="3">The sequence shown here is derived from an EMBL/GenBank/DDBJ whole genome shotgun (WGS) entry which is preliminary data.</text>
</comment>
<dbReference type="AlphaFoldDB" id="A0A370V8L5"/>
<evidence type="ECO:0000313" key="3">
    <source>
        <dbReference type="EMBL" id="RDR27708.1"/>
    </source>
</evidence>
<dbReference type="InterPro" id="IPR008966">
    <property type="entry name" value="Adhesion_dom_sf"/>
</dbReference>